<evidence type="ECO:0000313" key="1">
    <source>
        <dbReference type="EMBL" id="NGO40502.1"/>
    </source>
</evidence>
<comment type="caution">
    <text evidence="1">The sequence shown here is derived from an EMBL/GenBank/DDBJ whole genome shotgun (WGS) entry which is preliminary data.</text>
</comment>
<proteinExistence type="predicted"/>
<evidence type="ECO:0008006" key="3">
    <source>
        <dbReference type="Google" id="ProtNLM"/>
    </source>
</evidence>
<organism evidence="1 2">
    <name type="scientific">Limisphaera ngatamarikiensis</name>
    <dbReference type="NCBI Taxonomy" id="1324935"/>
    <lineage>
        <taxon>Bacteria</taxon>
        <taxon>Pseudomonadati</taxon>
        <taxon>Verrucomicrobiota</taxon>
        <taxon>Verrucomicrobiia</taxon>
        <taxon>Limisphaerales</taxon>
        <taxon>Limisphaeraceae</taxon>
        <taxon>Limisphaera</taxon>
    </lineage>
</organism>
<reference evidence="1 2" key="1">
    <citation type="submission" date="2020-02" db="EMBL/GenBank/DDBJ databases">
        <title>Draft genome sequence of Limisphaera ngatamarikiensis NGM72.4T, a thermophilic Verrucomicrobia grouped in subdivision 3.</title>
        <authorList>
            <person name="Carere C.R."/>
            <person name="Steen J."/>
            <person name="Hugenholtz P."/>
            <person name="Stott M.B."/>
        </authorList>
    </citation>
    <scope>NUCLEOTIDE SEQUENCE [LARGE SCALE GENOMIC DNA]</scope>
    <source>
        <strain evidence="1 2">NGM72.4</strain>
    </source>
</reference>
<dbReference type="EMBL" id="JAAKYA010000096">
    <property type="protein sequence ID" value="NGO40502.1"/>
    <property type="molecule type" value="Genomic_DNA"/>
</dbReference>
<dbReference type="RefSeq" id="WP_165109162.1">
    <property type="nucleotide sequence ID" value="NZ_JAAKYA010000096.1"/>
</dbReference>
<evidence type="ECO:0000313" key="2">
    <source>
        <dbReference type="Proteomes" id="UP000477311"/>
    </source>
</evidence>
<gene>
    <name evidence="1" type="ORF">G4L39_14025</name>
</gene>
<keyword evidence="2" id="KW-1185">Reference proteome</keyword>
<name>A0A6M1S0K4_9BACT</name>
<protein>
    <recommendedName>
        <fullName evidence="3">Tetratricopeptide repeat protein</fullName>
    </recommendedName>
</protein>
<accession>A0A6M1S0K4</accession>
<dbReference type="AlphaFoldDB" id="A0A6M1S0K4"/>
<dbReference type="Proteomes" id="UP000477311">
    <property type="component" value="Unassembled WGS sequence"/>
</dbReference>
<sequence length="69" mass="7700">MDEENLRRAFAGAPAAFQVFLEEALGVARTGNRAEAVEQFQKLLRHPQLTPAQRAAVEETLVRLQRGQP</sequence>